<protein>
    <submittedName>
        <fullName evidence="4">Cytochrome c nitrite reductase pentaheme subunit</fullName>
    </submittedName>
</protein>
<accession>A0A328C0V3</accession>
<dbReference type="RefSeq" id="WP_111750627.1">
    <property type="nucleotide sequence ID" value="NZ_PTPX01000018.1"/>
</dbReference>
<evidence type="ECO:0000259" key="3">
    <source>
        <dbReference type="Pfam" id="PF22678"/>
    </source>
</evidence>
<gene>
    <name evidence="4" type="ORF">C5N92_09530</name>
</gene>
<dbReference type="NCBIfam" id="TIGR03146">
    <property type="entry name" value="cyt_nit_nrfB"/>
    <property type="match status" value="1"/>
</dbReference>
<dbReference type="OrthoDB" id="6398708at2"/>
<dbReference type="GO" id="GO:0042597">
    <property type="term" value="C:periplasmic space"/>
    <property type="evidence" value="ECO:0007669"/>
    <property type="project" value="InterPro"/>
</dbReference>
<dbReference type="GO" id="GO:0016491">
    <property type="term" value="F:oxidoreductase activity"/>
    <property type="evidence" value="ECO:0007669"/>
    <property type="project" value="TreeGrafter"/>
</dbReference>
<dbReference type="Gene3D" id="1.10.287.3080">
    <property type="match status" value="1"/>
</dbReference>
<dbReference type="Proteomes" id="UP000248689">
    <property type="component" value="Unassembled WGS sequence"/>
</dbReference>
<evidence type="ECO:0000313" key="5">
    <source>
        <dbReference type="Proteomes" id="UP000248689"/>
    </source>
</evidence>
<feature type="signal peptide" evidence="2">
    <location>
        <begin position="1"/>
        <end position="31"/>
    </location>
</feature>
<dbReference type="SUPFAM" id="SSF48695">
    <property type="entry name" value="Multiheme cytochromes"/>
    <property type="match status" value="1"/>
</dbReference>
<keyword evidence="1 2" id="KW-0732">Signal</keyword>
<dbReference type="InterPro" id="IPR053875">
    <property type="entry name" value="Cytochrom_c_NrfB-like_dom"/>
</dbReference>
<dbReference type="GO" id="GO:0020037">
    <property type="term" value="F:heme binding"/>
    <property type="evidence" value="ECO:0007669"/>
    <property type="project" value="InterPro"/>
</dbReference>
<sequence>MKHIFSKVGRMIALQAVTLVSFFAISSNALAEMPAQPQPIWTNPLDNVDGATIAKDSRRDPNTYCVNCHGHLSRFKHEGKHFQKDTVSPNNGKPLNCVSCHGNISENHRKGVKDVMRFNAHGKARNPALERSVDEQNQVCFACHSPEKLREKFWAHDTHANKIACVNCHKLHPEIEPMKATESKQRVKLCVDCHTEVHKGTFKKAEAKEQK</sequence>
<evidence type="ECO:0000256" key="2">
    <source>
        <dbReference type="SAM" id="SignalP"/>
    </source>
</evidence>
<dbReference type="InterPro" id="IPR017564">
    <property type="entry name" value="Cyt_c_NrfB"/>
</dbReference>
<dbReference type="Pfam" id="PF22678">
    <property type="entry name" value="Cytochrom_c_NrfB-like"/>
    <property type="match status" value="1"/>
</dbReference>
<dbReference type="Gene3D" id="3.90.10.10">
    <property type="entry name" value="Cytochrome C3"/>
    <property type="match status" value="1"/>
</dbReference>
<dbReference type="PANTHER" id="PTHR35038">
    <property type="entry name" value="DISSIMILATORY SULFITE REDUCTASE SIRA"/>
    <property type="match status" value="1"/>
</dbReference>
<dbReference type="NCBIfam" id="NF008659">
    <property type="entry name" value="PRK11659.1"/>
    <property type="match status" value="1"/>
</dbReference>
<comment type="caution">
    <text evidence="4">The sequence shown here is derived from an EMBL/GenBank/DDBJ whole genome shotgun (WGS) entry which is preliminary data.</text>
</comment>
<feature type="domain" description="Cytochrome c-type protein NrfB-like" evidence="3">
    <location>
        <begin position="97"/>
        <end position="193"/>
    </location>
</feature>
<feature type="chain" id="PRO_5016234944" evidence="2">
    <location>
        <begin position="32"/>
        <end position="211"/>
    </location>
</feature>
<evidence type="ECO:0000256" key="1">
    <source>
        <dbReference type="ARBA" id="ARBA00022729"/>
    </source>
</evidence>
<name>A0A328C0V3_9PAST</name>
<dbReference type="EMBL" id="PTPX01000018">
    <property type="protein sequence ID" value="RAL18114.1"/>
    <property type="molecule type" value="Genomic_DNA"/>
</dbReference>
<dbReference type="PANTHER" id="PTHR35038:SF5">
    <property type="entry name" value="CYTOCHROME C-TYPE PROTEIN NRFB"/>
    <property type="match status" value="1"/>
</dbReference>
<dbReference type="InterPro" id="IPR051829">
    <property type="entry name" value="Multiheme_Cytochr_ET"/>
</dbReference>
<dbReference type="InterPro" id="IPR036280">
    <property type="entry name" value="Multihaem_cyt_sf"/>
</dbReference>
<proteinExistence type="predicted"/>
<evidence type="ECO:0000313" key="4">
    <source>
        <dbReference type="EMBL" id="RAL18114.1"/>
    </source>
</evidence>
<keyword evidence="5" id="KW-1185">Reference proteome</keyword>
<organism evidence="4 5">
    <name type="scientific">Glaesserella australis</name>
    <dbReference type="NCBI Taxonomy" id="2094024"/>
    <lineage>
        <taxon>Bacteria</taxon>
        <taxon>Pseudomonadati</taxon>
        <taxon>Pseudomonadota</taxon>
        <taxon>Gammaproteobacteria</taxon>
        <taxon>Pasteurellales</taxon>
        <taxon>Pasteurellaceae</taxon>
        <taxon>Glaesserella</taxon>
    </lineage>
</organism>
<dbReference type="AlphaFoldDB" id="A0A328C0V3"/>
<reference evidence="5" key="1">
    <citation type="submission" date="2018-02" db="EMBL/GenBank/DDBJ databases">
        <title>Glaesserella australis sp. nov., isolated from the lungs of pigs.</title>
        <authorList>
            <person name="Turni C."/>
            <person name="Christensen H."/>
        </authorList>
    </citation>
    <scope>NUCLEOTIDE SEQUENCE [LARGE SCALE GENOMIC DNA]</scope>
    <source>
        <strain evidence="5">HS4635</strain>
    </source>
</reference>